<dbReference type="SUPFAM" id="SSF51206">
    <property type="entry name" value="cAMP-binding domain-like"/>
    <property type="match status" value="1"/>
</dbReference>
<dbReference type="PANTHER" id="PTHR24567">
    <property type="entry name" value="CRP FAMILY TRANSCRIPTIONAL REGULATORY PROTEIN"/>
    <property type="match status" value="1"/>
</dbReference>
<dbReference type="InterPro" id="IPR050397">
    <property type="entry name" value="Env_Response_Regulators"/>
</dbReference>
<dbReference type="EMBL" id="QYUR01000008">
    <property type="protein sequence ID" value="RJG08739.1"/>
    <property type="molecule type" value="Genomic_DNA"/>
</dbReference>
<evidence type="ECO:0000259" key="1">
    <source>
        <dbReference type="PROSITE" id="PS50042"/>
    </source>
</evidence>
<accession>A0A418X8B9</accession>
<dbReference type="SMART" id="SM00100">
    <property type="entry name" value="cNMP"/>
    <property type="match status" value="1"/>
</dbReference>
<dbReference type="PANTHER" id="PTHR24567:SF76">
    <property type="entry name" value="CYCLIC NUCLEOTIDE-BINDING DOMAIN PROTEIN"/>
    <property type="match status" value="1"/>
</dbReference>
<protein>
    <submittedName>
        <fullName evidence="2">Crp/Fnr family transcriptional regulator</fullName>
    </submittedName>
</protein>
<dbReference type="OrthoDB" id="9798104at2"/>
<dbReference type="PROSITE" id="PS50042">
    <property type="entry name" value="CNMP_BINDING_3"/>
    <property type="match status" value="1"/>
</dbReference>
<dbReference type="InterPro" id="IPR000595">
    <property type="entry name" value="cNMP-bd_dom"/>
</dbReference>
<reference evidence="2 3" key="1">
    <citation type="submission" date="2018-09" db="EMBL/GenBank/DDBJ databases">
        <authorList>
            <person name="Zhu H."/>
        </authorList>
    </citation>
    <scope>NUCLEOTIDE SEQUENCE [LARGE SCALE GENOMIC DNA]</scope>
    <source>
        <strain evidence="2 3">K1S02-6</strain>
    </source>
</reference>
<sequence>MQLQNARLALQQQLGLQGISDEGLLSYLAKLARFHEMEKDEVIIKAGHIPTHFYVILSGMARYYYLSPNGKEWNKAFFHEGQWVGSLSSFLRRQPCSYTISALERCCLAALPVSIFEEGFEVNAQLQMLLNRYIQEIMLRNEEREALLLTCDSEARYLWLLEHQEWLVRRVPQYHLASYLGMEPASLSRIKGTLTNHRNTSFSN</sequence>
<organism evidence="2 3">
    <name type="scientific">Pseudomonas cavernicola</name>
    <dbReference type="NCBI Taxonomy" id="2320866"/>
    <lineage>
        <taxon>Bacteria</taxon>
        <taxon>Pseudomonadati</taxon>
        <taxon>Pseudomonadota</taxon>
        <taxon>Gammaproteobacteria</taxon>
        <taxon>Pseudomonadales</taxon>
        <taxon>Pseudomonadaceae</taxon>
        <taxon>Pseudomonas</taxon>
    </lineage>
</organism>
<dbReference type="GO" id="GO:0005829">
    <property type="term" value="C:cytosol"/>
    <property type="evidence" value="ECO:0007669"/>
    <property type="project" value="TreeGrafter"/>
</dbReference>
<keyword evidence="3" id="KW-1185">Reference proteome</keyword>
<dbReference type="GO" id="GO:0003700">
    <property type="term" value="F:DNA-binding transcription factor activity"/>
    <property type="evidence" value="ECO:0007669"/>
    <property type="project" value="TreeGrafter"/>
</dbReference>
<name>A0A418X8B9_9PSED</name>
<dbReference type="Gene3D" id="2.60.120.10">
    <property type="entry name" value="Jelly Rolls"/>
    <property type="match status" value="1"/>
</dbReference>
<dbReference type="Pfam" id="PF00027">
    <property type="entry name" value="cNMP_binding"/>
    <property type="match status" value="1"/>
</dbReference>
<dbReference type="RefSeq" id="WP_119956540.1">
    <property type="nucleotide sequence ID" value="NZ_QYUR01000008.1"/>
</dbReference>
<dbReference type="Proteomes" id="UP000284021">
    <property type="component" value="Unassembled WGS sequence"/>
</dbReference>
<dbReference type="CDD" id="cd00038">
    <property type="entry name" value="CAP_ED"/>
    <property type="match status" value="1"/>
</dbReference>
<evidence type="ECO:0000313" key="3">
    <source>
        <dbReference type="Proteomes" id="UP000284021"/>
    </source>
</evidence>
<evidence type="ECO:0000313" key="2">
    <source>
        <dbReference type="EMBL" id="RJG08739.1"/>
    </source>
</evidence>
<dbReference type="InterPro" id="IPR018490">
    <property type="entry name" value="cNMP-bd_dom_sf"/>
</dbReference>
<comment type="caution">
    <text evidence="2">The sequence shown here is derived from an EMBL/GenBank/DDBJ whole genome shotgun (WGS) entry which is preliminary data.</text>
</comment>
<proteinExistence type="predicted"/>
<dbReference type="AlphaFoldDB" id="A0A418X8B9"/>
<feature type="domain" description="Cyclic nucleotide-binding" evidence="1">
    <location>
        <begin position="15"/>
        <end position="118"/>
    </location>
</feature>
<gene>
    <name evidence="2" type="ORF">D3879_22960</name>
</gene>
<dbReference type="InterPro" id="IPR014710">
    <property type="entry name" value="RmlC-like_jellyroll"/>
</dbReference>